<dbReference type="InterPro" id="IPR051539">
    <property type="entry name" value="T4SS-coupling_protein"/>
</dbReference>
<gene>
    <name evidence="7" type="ORF">Fuma_05517</name>
</gene>
<dbReference type="SUPFAM" id="SSF52540">
    <property type="entry name" value="P-loop containing nucleoside triphosphate hydrolases"/>
    <property type="match status" value="1"/>
</dbReference>
<dbReference type="STRING" id="1891926.Fuma_05517"/>
<dbReference type="EMBL" id="CP017641">
    <property type="protein sequence ID" value="APZ95854.1"/>
    <property type="molecule type" value="Genomic_DNA"/>
</dbReference>
<evidence type="ECO:0000313" key="7">
    <source>
        <dbReference type="EMBL" id="APZ95854.1"/>
    </source>
</evidence>
<protein>
    <submittedName>
        <fullName evidence="7">Conjugal transfer coupling protein</fullName>
    </submittedName>
</protein>
<dbReference type="PANTHER" id="PTHR37937:SF1">
    <property type="entry name" value="CONJUGATIVE TRANSFER: DNA TRANSPORT"/>
    <property type="match status" value="1"/>
</dbReference>
<dbReference type="PANTHER" id="PTHR37937">
    <property type="entry name" value="CONJUGATIVE TRANSFER: DNA TRANSPORT"/>
    <property type="match status" value="1"/>
</dbReference>
<accession>A0A1P8WP67</accession>
<keyword evidence="3" id="KW-1003">Cell membrane</keyword>
<keyword evidence="5" id="KW-1133">Transmembrane helix</keyword>
<dbReference type="Pfam" id="PF02534">
    <property type="entry name" value="T4SS-DNA_transf"/>
    <property type="match status" value="1"/>
</dbReference>
<evidence type="ECO:0000256" key="2">
    <source>
        <dbReference type="ARBA" id="ARBA00008806"/>
    </source>
</evidence>
<dbReference type="Proteomes" id="UP000187735">
    <property type="component" value="Chromosome"/>
</dbReference>
<evidence type="ECO:0000313" key="8">
    <source>
        <dbReference type="Proteomes" id="UP000187735"/>
    </source>
</evidence>
<proteinExistence type="inferred from homology"/>
<comment type="similarity">
    <text evidence="2">Belongs to the VirD4/TraG family.</text>
</comment>
<dbReference type="AlphaFoldDB" id="A0A1P8WP67"/>
<dbReference type="RefSeq" id="WP_077026959.1">
    <property type="nucleotide sequence ID" value="NZ_CP017641.1"/>
</dbReference>
<keyword evidence="6" id="KW-0472">Membrane</keyword>
<keyword evidence="4" id="KW-0812">Transmembrane</keyword>
<evidence type="ECO:0000256" key="5">
    <source>
        <dbReference type="ARBA" id="ARBA00022989"/>
    </source>
</evidence>
<dbReference type="InterPro" id="IPR003688">
    <property type="entry name" value="TraG/VirD4"/>
</dbReference>
<organism evidence="7 8">
    <name type="scientific">Fuerstiella marisgermanici</name>
    <dbReference type="NCBI Taxonomy" id="1891926"/>
    <lineage>
        <taxon>Bacteria</taxon>
        <taxon>Pseudomonadati</taxon>
        <taxon>Planctomycetota</taxon>
        <taxon>Planctomycetia</taxon>
        <taxon>Planctomycetales</taxon>
        <taxon>Planctomycetaceae</taxon>
        <taxon>Fuerstiella</taxon>
    </lineage>
</organism>
<comment type="subcellular location">
    <subcellularLocation>
        <location evidence="1">Cell membrane</location>
        <topology evidence="1">Multi-pass membrane protein</topology>
    </subcellularLocation>
</comment>
<dbReference type="InterPro" id="IPR027417">
    <property type="entry name" value="P-loop_NTPase"/>
</dbReference>
<reference evidence="7 8" key="1">
    <citation type="journal article" date="2016" name="Front. Microbiol.">
        <title>Fuerstia marisgermanicae gen. nov., sp. nov., an Unusual Member of the Phylum Planctomycetes from the German Wadden Sea.</title>
        <authorList>
            <person name="Kohn T."/>
            <person name="Heuer A."/>
            <person name="Jogler M."/>
            <person name="Vollmers J."/>
            <person name="Boedeker C."/>
            <person name="Bunk B."/>
            <person name="Rast P."/>
            <person name="Borchert D."/>
            <person name="Glockner I."/>
            <person name="Freese H.M."/>
            <person name="Klenk H.P."/>
            <person name="Overmann J."/>
            <person name="Kaster A.K."/>
            <person name="Rohde M."/>
            <person name="Wiegand S."/>
            <person name="Jogler C."/>
        </authorList>
    </citation>
    <scope>NUCLEOTIDE SEQUENCE [LARGE SCALE GENOMIC DNA]</scope>
    <source>
        <strain evidence="7 8">NH11</strain>
    </source>
</reference>
<name>A0A1P8WP67_9PLAN</name>
<dbReference type="GO" id="GO:0005886">
    <property type="term" value="C:plasma membrane"/>
    <property type="evidence" value="ECO:0007669"/>
    <property type="project" value="UniProtKB-SubCell"/>
</dbReference>
<dbReference type="CDD" id="cd01127">
    <property type="entry name" value="TrwB_TraG_TraD_VirD4"/>
    <property type="match status" value="1"/>
</dbReference>
<sequence length="560" mass="61789">MSQPFEQSKPRAPRPWPVSAVEAGGWAYAAQYLHSLVQAGTEWAIPGSLLAAGLAAKNIIRGFDDRSKFKEENRKRGRLKETARKQADARFATSGEIALANLFAPQGIFLGTYRTKRGKLRDLRYDGDCSVNVCGFPGSQKSLSIALPTILLDIGHSRIVNDPSGELYALSRDWLIRRGHIVKVISPWASEVQSMLGIPVEDAGFDFFADFDPEAAPSSIRSQIMRRSELLIPGKPQGVADERSKFFRDHGRILLECLTLIIAATGKKPTLPMLRRLLMEGLAAMEQRFDAATRSDAFGGVLAELAASLLGTMQQAPEQFAGYFGVAQAATTIFDHFGEMGEHAAGKTFDPYTLKDEQPTTAFVIYPNEKSRTHSAGVNLTLSHIFETVASDPRRKRVTAIIDEAASCGFLVNYLSALNEYRKYGLRILSLWQDLLGGQTESIYSRSGTKQIIAAGEVLVVCGAREPDTLDMLSKATGQVALEDLSLTDRSRLSDAVPDQTMGQSSKTRPLMYADEIRRIPFDQALILASNLRPIIASKTPYWTRPDWRHMVGHNPYYKG</sequence>
<evidence type="ECO:0000256" key="6">
    <source>
        <dbReference type="ARBA" id="ARBA00023136"/>
    </source>
</evidence>
<evidence type="ECO:0000256" key="1">
    <source>
        <dbReference type="ARBA" id="ARBA00004651"/>
    </source>
</evidence>
<dbReference type="KEGG" id="fmr:Fuma_05517"/>
<dbReference type="Gene3D" id="3.40.50.300">
    <property type="entry name" value="P-loop containing nucleotide triphosphate hydrolases"/>
    <property type="match status" value="1"/>
</dbReference>
<dbReference type="OrthoDB" id="9759295at2"/>
<keyword evidence="8" id="KW-1185">Reference proteome</keyword>
<evidence type="ECO:0000256" key="3">
    <source>
        <dbReference type="ARBA" id="ARBA00022475"/>
    </source>
</evidence>
<evidence type="ECO:0000256" key="4">
    <source>
        <dbReference type="ARBA" id="ARBA00022692"/>
    </source>
</evidence>